<dbReference type="AlphaFoldDB" id="A0A2Z4Y547"/>
<evidence type="ECO:0000313" key="2">
    <source>
        <dbReference type="Proteomes" id="UP000262583"/>
    </source>
</evidence>
<dbReference type="EMBL" id="CP030759">
    <property type="protein sequence ID" value="AXA35842.1"/>
    <property type="molecule type" value="Genomic_DNA"/>
</dbReference>
<reference evidence="1 2" key="1">
    <citation type="submission" date="2018-05" db="EMBL/GenBank/DDBJ databases">
        <title>A metagenomic window into the 2 km-deep terrestrial subsurface aquifer revealed taxonomically and functionally diverse microbial community comprising novel uncultured bacterial lineages.</title>
        <authorList>
            <person name="Kadnikov V.V."/>
            <person name="Mardanov A.V."/>
            <person name="Beletsky A.V."/>
            <person name="Banks D."/>
            <person name="Pimenov N.V."/>
            <person name="Frank Y.A."/>
            <person name="Karnachuk O.V."/>
            <person name="Ravin N.V."/>
        </authorList>
    </citation>
    <scope>NUCLEOTIDE SEQUENCE [LARGE SCALE GENOMIC DNA]</scope>
    <source>
        <strain evidence="1">BY</strain>
    </source>
</reference>
<dbReference type="Proteomes" id="UP000262583">
    <property type="component" value="Chromosome"/>
</dbReference>
<name>A0A2Z4Y547_SUMC1</name>
<sequence>MGLCDRTLRSHASAMEFVMNTRFLMECPSVRYAILPWVIKG</sequence>
<organism evidence="1 2">
    <name type="scientific">Sumerlaea chitinivorans</name>
    <dbReference type="NCBI Taxonomy" id="2250252"/>
    <lineage>
        <taxon>Bacteria</taxon>
        <taxon>Candidatus Sumerlaeota</taxon>
        <taxon>Candidatus Sumerlaeia</taxon>
        <taxon>Candidatus Sumerlaeales</taxon>
        <taxon>Candidatus Sumerlaeaceae</taxon>
        <taxon>Candidatus Sumerlaea</taxon>
    </lineage>
</organism>
<proteinExistence type="predicted"/>
<protein>
    <submittedName>
        <fullName evidence="1">Uncharacterized protein</fullName>
    </submittedName>
</protein>
<gene>
    <name evidence="1" type="ORF">BRCON_1065</name>
</gene>
<accession>A0A2Z4Y547</accession>
<evidence type="ECO:0000313" key="1">
    <source>
        <dbReference type="EMBL" id="AXA35842.1"/>
    </source>
</evidence>
<dbReference type="KEGG" id="schv:BRCON_1065"/>